<keyword evidence="2" id="KW-0548">Nucleotidyltransferase</keyword>
<keyword evidence="4" id="KW-0239">DNA-directed DNA polymerase</keyword>
<protein>
    <recommendedName>
        <fullName evidence="7">DNA polymerase III subunit delta</fullName>
        <ecNumber evidence="7">2.7.7.7</ecNumber>
    </recommendedName>
</protein>
<evidence type="ECO:0000256" key="1">
    <source>
        <dbReference type="ARBA" id="ARBA00022679"/>
    </source>
</evidence>
<dbReference type="AlphaFoldDB" id="E0XRU1"/>
<dbReference type="PANTHER" id="PTHR34388">
    <property type="entry name" value="DNA POLYMERASE III SUBUNIT DELTA"/>
    <property type="match status" value="1"/>
</dbReference>
<evidence type="ECO:0000256" key="6">
    <source>
        <dbReference type="ARBA" id="ARBA00049244"/>
    </source>
</evidence>
<reference evidence="8" key="1">
    <citation type="journal article" date="2011" name="Environ. Microbiol.">
        <title>Time-series analyses of Monterey Bay coastal microbial picoplankton using a 'genome proxy' microarray.</title>
        <authorList>
            <person name="Rich V.I."/>
            <person name="Pham V.D."/>
            <person name="Eppley J."/>
            <person name="Shi Y."/>
            <person name="DeLong E.F."/>
        </authorList>
    </citation>
    <scope>NUCLEOTIDE SEQUENCE</scope>
</reference>
<comment type="similarity">
    <text evidence="5">Belongs to the DNA polymerase HolA subunit family.</text>
</comment>
<dbReference type="InterPro" id="IPR008921">
    <property type="entry name" value="DNA_pol3_clamp-load_cplx_C"/>
</dbReference>
<dbReference type="EMBL" id="GU474854">
    <property type="protein sequence ID" value="ADI17132.1"/>
    <property type="molecule type" value="Genomic_DNA"/>
</dbReference>
<dbReference type="SUPFAM" id="SSF48019">
    <property type="entry name" value="post-AAA+ oligomerization domain-like"/>
    <property type="match status" value="1"/>
</dbReference>
<keyword evidence="3" id="KW-0235">DNA replication</keyword>
<evidence type="ECO:0000256" key="4">
    <source>
        <dbReference type="ARBA" id="ARBA00022932"/>
    </source>
</evidence>
<evidence type="ECO:0000256" key="5">
    <source>
        <dbReference type="ARBA" id="ARBA00034754"/>
    </source>
</evidence>
<name>E0XRU1_9GAMM</name>
<evidence type="ECO:0000256" key="7">
    <source>
        <dbReference type="NCBIfam" id="TIGR01128"/>
    </source>
</evidence>
<dbReference type="GO" id="GO:0006261">
    <property type="term" value="P:DNA-templated DNA replication"/>
    <property type="evidence" value="ECO:0007669"/>
    <property type="project" value="TreeGrafter"/>
</dbReference>
<evidence type="ECO:0000256" key="2">
    <source>
        <dbReference type="ARBA" id="ARBA00022695"/>
    </source>
</evidence>
<keyword evidence="1" id="KW-0808">Transferase</keyword>
<dbReference type="NCBIfam" id="TIGR01128">
    <property type="entry name" value="holA"/>
    <property type="match status" value="1"/>
</dbReference>
<dbReference type="InterPro" id="IPR027417">
    <property type="entry name" value="P-loop_NTPase"/>
</dbReference>
<evidence type="ECO:0000313" key="8">
    <source>
        <dbReference type="EMBL" id="ADI17132.1"/>
    </source>
</evidence>
<dbReference type="GO" id="GO:0003887">
    <property type="term" value="F:DNA-directed DNA polymerase activity"/>
    <property type="evidence" value="ECO:0007669"/>
    <property type="project" value="UniProtKB-UniRule"/>
</dbReference>
<accession>E0XRU1</accession>
<comment type="catalytic activity">
    <reaction evidence="6">
        <text>DNA(n) + a 2'-deoxyribonucleoside 5'-triphosphate = DNA(n+1) + diphosphate</text>
        <dbReference type="Rhea" id="RHEA:22508"/>
        <dbReference type="Rhea" id="RHEA-COMP:17339"/>
        <dbReference type="Rhea" id="RHEA-COMP:17340"/>
        <dbReference type="ChEBI" id="CHEBI:33019"/>
        <dbReference type="ChEBI" id="CHEBI:61560"/>
        <dbReference type="ChEBI" id="CHEBI:173112"/>
        <dbReference type="EC" id="2.7.7.7"/>
    </reaction>
</comment>
<dbReference type="InterPro" id="IPR005790">
    <property type="entry name" value="DNA_polIII_delta"/>
</dbReference>
<dbReference type="GO" id="GO:0009360">
    <property type="term" value="C:DNA polymerase III complex"/>
    <property type="evidence" value="ECO:0007669"/>
    <property type="project" value="UniProtKB-UniRule"/>
</dbReference>
<dbReference type="GO" id="GO:0003677">
    <property type="term" value="F:DNA binding"/>
    <property type="evidence" value="ECO:0007669"/>
    <property type="project" value="InterPro"/>
</dbReference>
<sequence length="322" mass="36899">MPESSIDINKFLELNEFSNSKFLIFGEEPSLVVKVKNHALAKEDLRMIEKVYLNMEQEDFEQNFHQAVLSNSLFNEKKAVFINLDKNRLNKGLIQAFQAISEANTNNLIFIEVKSISKKTILKDVVPIFESSAHIVECSMTYDSNVKDFLKANLPEIINDEKNINNLINMYEGNFSLLINDLEILKVLDLKNEEDILNVFNDNGIRKSSRLIEHVSKRETKKALEILESMKSNDRNSIGLLIWVLARDCQALSSLKESKTNLRSFNIWDSQVKWYNALSKRVSIRQIKESISNLDKADKSLKGIIDGDPWTKAKDVVLELSA</sequence>
<dbReference type="Gene3D" id="3.40.50.300">
    <property type="entry name" value="P-loop containing nucleotide triphosphate hydrolases"/>
    <property type="match status" value="1"/>
</dbReference>
<dbReference type="Gene3D" id="1.20.272.10">
    <property type="match status" value="1"/>
</dbReference>
<proteinExistence type="inferred from homology"/>
<evidence type="ECO:0000256" key="3">
    <source>
        <dbReference type="ARBA" id="ARBA00022705"/>
    </source>
</evidence>
<dbReference type="PANTHER" id="PTHR34388:SF1">
    <property type="entry name" value="DNA POLYMERASE III SUBUNIT DELTA"/>
    <property type="match status" value="1"/>
</dbReference>
<dbReference type="EC" id="2.7.7.7" evidence="7"/>
<organism evidence="8">
    <name type="scientific">uncultured gamma proteobacterium HF0070_03O15</name>
    <dbReference type="NCBI Taxonomy" id="710982"/>
    <lineage>
        <taxon>Bacteria</taxon>
        <taxon>Pseudomonadati</taxon>
        <taxon>Pseudomonadota</taxon>
        <taxon>Gammaproteobacteria</taxon>
        <taxon>environmental samples</taxon>
    </lineage>
</organism>